<gene>
    <name evidence="9" type="ORF">DC346_11735</name>
</gene>
<dbReference type="InterPro" id="IPR037045">
    <property type="entry name" value="S8pro/Inhibitor_I9_sf"/>
</dbReference>
<feature type="domain" description="Peptidase S8/S53" evidence="8">
    <location>
        <begin position="187"/>
        <end position="411"/>
    </location>
</feature>
<keyword evidence="7" id="KW-0732">Signal</keyword>
<sequence>MKAQSRKFIVATSAISIMALSYAAFNQSNTNPTAPVKTNSINQSTTNSLSTTPLSVATPKLKSTIQAPTNSNTPIKNQYIVVLNPLSELPSTAAKNIAQQFGGKILFVYSKAVRGFAISIPETASEQFIQAMQRNPQVNFIEQDAVIQTNLTTQSNPSWGLDRIDQNNLPLSKSFSYENTGAGVNTYVVDTGILSTHQEFTGRIQNGFSAINDGRGTEDCDGHGTHVAGTLAGTTYGVAKNSLITPVRVLDCNGSGAMSGVISGLDWIIQNGRKPAVVNMSLGGSAYSTLDTAVDNLVNNGFVTVVAAGNSNTDACNSSPARAAKAITVAATDSSDNRASYSNYGSCVDLFAPGSNIASAWIGSNTATANLNGTSIASPHVAGVVATLLESSPTATVQTIITQLLSSATANVVLNVAGSPNKLLYNTVSSVTQPTTPTSIVRISQLTGSSVIVSKLGTWRANVIATVTDSNNLPIANATVSGGFSIGGTSVNCTTNSQGQCQLNSGNISRFTSNTKYSVKNISGTNMTYASSSNIVSSVTIYR</sequence>
<evidence type="ECO:0000256" key="1">
    <source>
        <dbReference type="ARBA" id="ARBA00011073"/>
    </source>
</evidence>
<dbReference type="RefSeq" id="WP_112986811.1">
    <property type="nucleotide sequence ID" value="NZ_CP131470.1"/>
</dbReference>
<dbReference type="InterPro" id="IPR000209">
    <property type="entry name" value="Peptidase_S8/S53_dom"/>
</dbReference>
<dbReference type="AlphaFoldDB" id="A0A365PH45"/>
<dbReference type="EMBL" id="QEWH01000069">
    <property type="protein sequence ID" value="RBA45388.1"/>
    <property type="molecule type" value="Genomic_DNA"/>
</dbReference>
<feature type="active site" description="Charge relay system" evidence="5">
    <location>
        <position position="375"/>
    </location>
</feature>
<dbReference type="SUPFAM" id="SSF52743">
    <property type="entry name" value="Subtilisin-like"/>
    <property type="match status" value="1"/>
</dbReference>
<evidence type="ECO:0000256" key="5">
    <source>
        <dbReference type="PROSITE-ProRule" id="PRU01240"/>
    </source>
</evidence>
<evidence type="ECO:0000313" key="10">
    <source>
        <dbReference type="Proteomes" id="UP000253688"/>
    </source>
</evidence>
<dbReference type="InterPro" id="IPR050131">
    <property type="entry name" value="Peptidase_S8_subtilisin-like"/>
</dbReference>
<evidence type="ECO:0000259" key="8">
    <source>
        <dbReference type="Pfam" id="PF00082"/>
    </source>
</evidence>
<dbReference type="PANTHER" id="PTHR43806">
    <property type="entry name" value="PEPTIDASE S8"/>
    <property type="match status" value="1"/>
</dbReference>
<dbReference type="InterPro" id="IPR023828">
    <property type="entry name" value="Peptidase_S8_Ser-AS"/>
</dbReference>
<dbReference type="PANTHER" id="PTHR43806:SF58">
    <property type="entry name" value="ALKALINE PROTEASE 1-RELATED"/>
    <property type="match status" value="1"/>
</dbReference>
<evidence type="ECO:0000313" key="9">
    <source>
        <dbReference type="EMBL" id="RBA45388.1"/>
    </source>
</evidence>
<dbReference type="PROSITE" id="PS00138">
    <property type="entry name" value="SUBTILASE_SER"/>
    <property type="match status" value="1"/>
</dbReference>
<dbReference type="InterPro" id="IPR034193">
    <property type="entry name" value="PCSK9_ProteinaseK-like"/>
</dbReference>
<organism evidence="9 10">
    <name type="scientific">Acinetobacter junii</name>
    <dbReference type="NCBI Taxonomy" id="40215"/>
    <lineage>
        <taxon>Bacteria</taxon>
        <taxon>Pseudomonadati</taxon>
        <taxon>Pseudomonadota</taxon>
        <taxon>Gammaproteobacteria</taxon>
        <taxon>Moraxellales</taxon>
        <taxon>Moraxellaceae</taxon>
        <taxon>Acinetobacter</taxon>
    </lineage>
</organism>
<dbReference type="FunFam" id="3.40.50.200:FF:000014">
    <property type="entry name" value="Proteinase K"/>
    <property type="match status" value="1"/>
</dbReference>
<feature type="chain" id="PRO_5016918570" evidence="7">
    <location>
        <begin position="24"/>
        <end position="543"/>
    </location>
</feature>
<dbReference type="Gene3D" id="3.30.70.80">
    <property type="entry name" value="Peptidase S8 propeptide/proteinase inhibitor I9"/>
    <property type="match status" value="1"/>
</dbReference>
<protein>
    <submittedName>
        <fullName evidence="9">S8 family peptidase</fullName>
    </submittedName>
</protein>
<dbReference type="InterPro" id="IPR036852">
    <property type="entry name" value="Peptidase_S8/S53_dom_sf"/>
</dbReference>
<dbReference type="InterPro" id="IPR015500">
    <property type="entry name" value="Peptidase_S8_subtilisin-rel"/>
</dbReference>
<dbReference type="PROSITE" id="PS00136">
    <property type="entry name" value="SUBTILASE_ASP"/>
    <property type="match status" value="1"/>
</dbReference>
<dbReference type="Proteomes" id="UP000253688">
    <property type="component" value="Unassembled WGS sequence"/>
</dbReference>
<dbReference type="SUPFAM" id="SSF54897">
    <property type="entry name" value="Protease propeptides/inhibitors"/>
    <property type="match status" value="1"/>
</dbReference>
<dbReference type="GO" id="GO:0006508">
    <property type="term" value="P:proteolysis"/>
    <property type="evidence" value="ECO:0007669"/>
    <property type="project" value="UniProtKB-KW"/>
</dbReference>
<name>A0A365PH45_ACIJU</name>
<dbReference type="InterPro" id="IPR023827">
    <property type="entry name" value="Peptidase_S8_Asp-AS"/>
</dbReference>
<dbReference type="Pfam" id="PF00082">
    <property type="entry name" value="Peptidase_S8"/>
    <property type="match status" value="1"/>
</dbReference>
<proteinExistence type="inferred from homology"/>
<keyword evidence="3 5" id="KW-0378">Hydrolase</keyword>
<dbReference type="InterPro" id="IPR022398">
    <property type="entry name" value="Peptidase_S8_His-AS"/>
</dbReference>
<feature type="signal peptide" evidence="7">
    <location>
        <begin position="1"/>
        <end position="23"/>
    </location>
</feature>
<evidence type="ECO:0000256" key="4">
    <source>
        <dbReference type="ARBA" id="ARBA00022825"/>
    </source>
</evidence>
<evidence type="ECO:0000256" key="7">
    <source>
        <dbReference type="SAM" id="SignalP"/>
    </source>
</evidence>
<dbReference type="PROSITE" id="PS00137">
    <property type="entry name" value="SUBTILASE_HIS"/>
    <property type="match status" value="1"/>
</dbReference>
<keyword evidence="4 5" id="KW-0720">Serine protease</keyword>
<feature type="active site" description="Charge relay system" evidence="5">
    <location>
        <position position="190"/>
    </location>
</feature>
<dbReference type="CDD" id="cd04077">
    <property type="entry name" value="Peptidases_S8_PCSK9_ProteinaseK_like"/>
    <property type="match status" value="1"/>
</dbReference>
<evidence type="ECO:0000256" key="3">
    <source>
        <dbReference type="ARBA" id="ARBA00022801"/>
    </source>
</evidence>
<dbReference type="STRING" id="40215.BVL33_07135"/>
<evidence type="ECO:0000256" key="6">
    <source>
        <dbReference type="RuleBase" id="RU003355"/>
    </source>
</evidence>
<dbReference type="GO" id="GO:0004252">
    <property type="term" value="F:serine-type endopeptidase activity"/>
    <property type="evidence" value="ECO:0007669"/>
    <property type="project" value="UniProtKB-UniRule"/>
</dbReference>
<feature type="active site" description="Charge relay system" evidence="5">
    <location>
        <position position="223"/>
    </location>
</feature>
<dbReference type="Gene3D" id="3.40.50.200">
    <property type="entry name" value="Peptidase S8/S53 domain"/>
    <property type="match status" value="1"/>
</dbReference>
<dbReference type="PROSITE" id="PS51892">
    <property type="entry name" value="SUBTILASE"/>
    <property type="match status" value="1"/>
</dbReference>
<comment type="similarity">
    <text evidence="1 5 6">Belongs to the peptidase S8 family.</text>
</comment>
<evidence type="ECO:0000256" key="2">
    <source>
        <dbReference type="ARBA" id="ARBA00022670"/>
    </source>
</evidence>
<keyword evidence="2 5" id="KW-0645">Protease</keyword>
<comment type="caution">
    <text evidence="9">The sequence shown here is derived from an EMBL/GenBank/DDBJ whole genome shotgun (WGS) entry which is preliminary data.</text>
</comment>
<dbReference type="GO" id="GO:0005615">
    <property type="term" value="C:extracellular space"/>
    <property type="evidence" value="ECO:0007669"/>
    <property type="project" value="TreeGrafter"/>
</dbReference>
<dbReference type="PRINTS" id="PR00723">
    <property type="entry name" value="SUBTILISIN"/>
</dbReference>
<reference evidence="9 10" key="1">
    <citation type="submission" date="2018-04" db="EMBL/GenBank/DDBJ databases">
        <title>Acinetobacter junii Genome sequencing and assembly.</title>
        <authorList>
            <person name="Su J."/>
            <person name="Rensing C."/>
            <person name="Mazhar H.S."/>
        </authorList>
    </citation>
    <scope>NUCLEOTIDE SEQUENCE [LARGE SCALE GENOMIC DNA]</scope>
    <source>
        <strain evidence="9 10">SC22</strain>
    </source>
</reference>
<accession>A0A365PH45</accession>